<protein>
    <submittedName>
        <fullName evidence="1">Uncharacterized protein</fullName>
    </submittedName>
</protein>
<accession>A0A4Y2M8U1</accession>
<dbReference type="Proteomes" id="UP000499080">
    <property type="component" value="Unassembled WGS sequence"/>
</dbReference>
<keyword evidence="2" id="KW-1185">Reference proteome</keyword>
<organism evidence="1 2">
    <name type="scientific">Araneus ventricosus</name>
    <name type="common">Orbweaver spider</name>
    <name type="synonym">Epeira ventricosa</name>
    <dbReference type="NCBI Taxonomy" id="182803"/>
    <lineage>
        <taxon>Eukaryota</taxon>
        <taxon>Metazoa</taxon>
        <taxon>Ecdysozoa</taxon>
        <taxon>Arthropoda</taxon>
        <taxon>Chelicerata</taxon>
        <taxon>Arachnida</taxon>
        <taxon>Araneae</taxon>
        <taxon>Araneomorphae</taxon>
        <taxon>Entelegynae</taxon>
        <taxon>Araneoidea</taxon>
        <taxon>Araneidae</taxon>
        <taxon>Araneus</taxon>
    </lineage>
</organism>
<evidence type="ECO:0000313" key="2">
    <source>
        <dbReference type="Proteomes" id="UP000499080"/>
    </source>
</evidence>
<gene>
    <name evidence="1" type="ORF">AVEN_170096_1</name>
</gene>
<reference evidence="1 2" key="1">
    <citation type="journal article" date="2019" name="Sci. Rep.">
        <title>Orb-weaving spider Araneus ventricosus genome elucidates the spidroin gene catalogue.</title>
        <authorList>
            <person name="Kono N."/>
            <person name="Nakamura H."/>
            <person name="Ohtoshi R."/>
            <person name="Moran D.A.P."/>
            <person name="Shinohara A."/>
            <person name="Yoshida Y."/>
            <person name="Fujiwara M."/>
            <person name="Mori M."/>
            <person name="Tomita M."/>
            <person name="Arakawa K."/>
        </authorList>
    </citation>
    <scope>NUCLEOTIDE SEQUENCE [LARGE SCALE GENOMIC DNA]</scope>
</reference>
<dbReference type="OrthoDB" id="425344at2759"/>
<evidence type="ECO:0000313" key="1">
    <source>
        <dbReference type="EMBL" id="GBN22077.1"/>
    </source>
</evidence>
<dbReference type="EMBL" id="BGPR01006816">
    <property type="protein sequence ID" value="GBN22077.1"/>
    <property type="molecule type" value="Genomic_DNA"/>
</dbReference>
<dbReference type="Gene3D" id="3.40.50.2300">
    <property type="match status" value="1"/>
</dbReference>
<sequence>MKLVYYHREYACVKNLKALTHQVAFTVLEELLSKSEICIAVKERLTKDSGVAGDSYYDNIVHKLMAKPSARGL</sequence>
<comment type="caution">
    <text evidence="1">The sequence shown here is derived from an EMBL/GenBank/DDBJ whole genome shotgun (WGS) entry which is preliminary data.</text>
</comment>
<dbReference type="AlphaFoldDB" id="A0A4Y2M8U1"/>
<name>A0A4Y2M8U1_ARAVE</name>
<proteinExistence type="predicted"/>